<evidence type="ECO:0000313" key="3">
    <source>
        <dbReference type="EMBL" id="KAK1585858.1"/>
    </source>
</evidence>
<keyword evidence="4" id="KW-1185">Reference proteome</keyword>
<evidence type="ECO:0000313" key="4">
    <source>
        <dbReference type="Proteomes" id="UP001230504"/>
    </source>
</evidence>
<sequence length="440" mass="48738">MIHAVATPLSIPNSDDTTASIPNSDGITVSRPNSDGITALQPTSFSCPIKELSSETWIEENVDDFLAVASQNYIQYPNNNIQALAAYLGSPNFYCGVNQYCNAGQPCAPAQLPGWYALMAIQQWNAYVNNLHLAVTYTVAILSMKLPTLVNTLWPKPKDTATKAKIALAWINGIINAFPVTATFGAVTGSIGAAIQGNNIITSSMLQPPAPDQQYLKWSAIADQLSTQLNDYKGAIGQYAKTIIDAPINDTRFGVNSVLHGGKYLTRGRNFTQDDIEKWMYGTVSVNAMGLLLQAQNVYIIRTFNLSSCSLGKYYTSAFFCQQQPNNLWTRYRLQKRGSLDPVPEHRIASTLQETYNLTKEDIFLGPTKCFDTHNYEQLYNPWETPLASGVLLDPLAPCNFNVNVCNMDAADDDMYGPTDYTEYDNKSDWWCELQGVTWT</sequence>
<organism evidence="3 4">
    <name type="scientific">Colletotrichum navitas</name>
    <dbReference type="NCBI Taxonomy" id="681940"/>
    <lineage>
        <taxon>Eukaryota</taxon>
        <taxon>Fungi</taxon>
        <taxon>Dikarya</taxon>
        <taxon>Ascomycota</taxon>
        <taxon>Pezizomycotina</taxon>
        <taxon>Sordariomycetes</taxon>
        <taxon>Hypocreomycetidae</taxon>
        <taxon>Glomerellales</taxon>
        <taxon>Glomerellaceae</taxon>
        <taxon>Colletotrichum</taxon>
        <taxon>Colletotrichum graminicola species complex</taxon>
    </lineage>
</organism>
<evidence type="ECO:0000259" key="2">
    <source>
        <dbReference type="Pfam" id="PF25278"/>
    </source>
</evidence>
<reference evidence="3" key="1">
    <citation type="submission" date="2021-06" db="EMBL/GenBank/DDBJ databases">
        <title>Comparative genomics, transcriptomics and evolutionary studies reveal genomic signatures of adaptation to plant cell wall in hemibiotrophic fungi.</title>
        <authorList>
            <consortium name="DOE Joint Genome Institute"/>
            <person name="Baroncelli R."/>
            <person name="Diaz J.F."/>
            <person name="Benocci T."/>
            <person name="Peng M."/>
            <person name="Battaglia E."/>
            <person name="Haridas S."/>
            <person name="Andreopoulos W."/>
            <person name="Labutti K."/>
            <person name="Pangilinan J."/>
            <person name="Floch G.L."/>
            <person name="Makela M.R."/>
            <person name="Henrissat B."/>
            <person name="Grigoriev I.V."/>
            <person name="Crouch J.A."/>
            <person name="De Vries R.P."/>
            <person name="Sukno S.A."/>
            <person name="Thon M.R."/>
        </authorList>
    </citation>
    <scope>NUCLEOTIDE SEQUENCE</scope>
    <source>
        <strain evidence="3">CBS 125086</strain>
    </source>
</reference>
<gene>
    <name evidence="3" type="ORF">LY79DRAFT_518018</name>
</gene>
<dbReference type="AlphaFoldDB" id="A0AAD8PY25"/>
<accession>A0AAD8PY25</accession>
<comment type="caution">
    <text evidence="3">The sequence shown here is derived from an EMBL/GenBank/DDBJ whole genome shotgun (WGS) entry which is preliminary data.</text>
</comment>
<evidence type="ECO:0000256" key="1">
    <source>
        <dbReference type="SAM" id="MobiDB-lite"/>
    </source>
</evidence>
<feature type="domain" description="DUF7872" evidence="2">
    <location>
        <begin position="211"/>
        <end position="303"/>
    </location>
</feature>
<dbReference type="GeneID" id="85439231"/>
<dbReference type="RefSeq" id="XP_060412841.1">
    <property type="nucleotide sequence ID" value="XM_060554991.1"/>
</dbReference>
<dbReference type="PANTHER" id="PTHR33339">
    <property type="entry name" value="LYSM DOMAIN-CONTAINING PROTEIN"/>
    <property type="match status" value="1"/>
</dbReference>
<dbReference type="Pfam" id="PF25278">
    <property type="entry name" value="DUF7872"/>
    <property type="match status" value="1"/>
</dbReference>
<dbReference type="InterPro" id="IPR057194">
    <property type="entry name" value="DUF7872"/>
</dbReference>
<feature type="compositionally biased region" description="Polar residues" evidence="1">
    <location>
        <begin position="10"/>
        <end position="34"/>
    </location>
</feature>
<dbReference type="PANTHER" id="PTHR33339:SF1">
    <property type="entry name" value="LYSM DOMAIN-CONTAINING PROTEIN"/>
    <property type="match status" value="1"/>
</dbReference>
<dbReference type="EMBL" id="JAHLJV010000040">
    <property type="protein sequence ID" value="KAK1585858.1"/>
    <property type="molecule type" value="Genomic_DNA"/>
</dbReference>
<name>A0AAD8PY25_9PEZI</name>
<dbReference type="Proteomes" id="UP001230504">
    <property type="component" value="Unassembled WGS sequence"/>
</dbReference>
<proteinExistence type="predicted"/>
<feature type="region of interest" description="Disordered" evidence="1">
    <location>
        <begin position="1"/>
        <end position="34"/>
    </location>
</feature>
<protein>
    <recommendedName>
        <fullName evidence="2">DUF7872 domain-containing protein</fullName>
    </recommendedName>
</protein>